<dbReference type="InterPro" id="IPR007061">
    <property type="entry name" value="MST-like"/>
</dbReference>
<keyword evidence="2" id="KW-1185">Reference proteome</keyword>
<dbReference type="Pfam" id="PF04978">
    <property type="entry name" value="MST"/>
    <property type="match status" value="1"/>
</dbReference>
<gene>
    <name evidence="1" type="ORF">FHR36_004267</name>
</gene>
<dbReference type="InterPro" id="IPR034660">
    <property type="entry name" value="DinB/YfiT-like"/>
</dbReference>
<dbReference type="Gene3D" id="1.20.120.450">
    <property type="entry name" value="dinb family like domain"/>
    <property type="match status" value="1"/>
</dbReference>
<dbReference type="SUPFAM" id="SSF109854">
    <property type="entry name" value="DinB/YfiT-like putative metalloenzymes"/>
    <property type="match status" value="1"/>
</dbReference>
<accession>A0ABT1J1I4</accession>
<proteinExistence type="predicted"/>
<comment type="caution">
    <text evidence="1">The sequence shown here is derived from an EMBL/GenBank/DDBJ whole genome shotgun (WGS) entry which is preliminary data.</text>
</comment>
<name>A0ABT1J1I4_9ACTN</name>
<dbReference type="Proteomes" id="UP001206483">
    <property type="component" value="Unassembled WGS sequence"/>
</dbReference>
<evidence type="ECO:0000313" key="1">
    <source>
        <dbReference type="EMBL" id="MCP2311104.1"/>
    </source>
</evidence>
<protein>
    <recommendedName>
        <fullName evidence="3">DUF664 domain-containing protein</fullName>
    </recommendedName>
</protein>
<evidence type="ECO:0008006" key="3">
    <source>
        <dbReference type="Google" id="ProtNLM"/>
    </source>
</evidence>
<organism evidence="1 2">
    <name type="scientific">Kitasatospora paracochleata</name>
    <dbReference type="NCBI Taxonomy" id="58354"/>
    <lineage>
        <taxon>Bacteria</taxon>
        <taxon>Bacillati</taxon>
        <taxon>Actinomycetota</taxon>
        <taxon>Actinomycetes</taxon>
        <taxon>Kitasatosporales</taxon>
        <taxon>Streptomycetaceae</taxon>
        <taxon>Kitasatospora</taxon>
    </lineage>
</organism>
<reference evidence="1 2" key="1">
    <citation type="submission" date="2022-06" db="EMBL/GenBank/DDBJ databases">
        <title>Sequencing the genomes of 1000 actinobacteria strains.</title>
        <authorList>
            <person name="Klenk H.-P."/>
        </authorList>
    </citation>
    <scope>NUCLEOTIDE SEQUENCE [LARGE SCALE GENOMIC DNA]</scope>
    <source>
        <strain evidence="1 2">DSM 41656</strain>
    </source>
</reference>
<sequence length="110" mass="12261">MTSVHLRATRLPSGWSPLELVNHLAHMERRRLRWGFLAEQLPDPLGEQTRAIVAAPDLSDVSAVGGRFAPDDPKPRPTLAWILMHVLQEYARHAGHLDAVRELIDGTTGE</sequence>
<evidence type="ECO:0000313" key="2">
    <source>
        <dbReference type="Proteomes" id="UP001206483"/>
    </source>
</evidence>
<dbReference type="EMBL" id="JAMZDX010000004">
    <property type="protein sequence ID" value="MCP2311104.1"/>
    <property type="molecule type" value="Genomic_DNA"/>
</dbReference>